<proteinExistence type="predicted"/>
<accession>A0A0C4YL94</accession>
<organism evidence="3 4">
    <name type="scientific">Cupriavidus basilensis</name>
    <dbReference type="NCBI Taxonomy" id="68895"/>
    <lineage>
        <taxon>Bacteria</taxon>
        <taxon>Pseudomonadati</taxon>
        <taxon>Pseudomonadota</taxon>
        <taxon>Betaproteobacteria</taxon>
        <taxon>Burkholderiales</taxon>
        <taxon>Burkholderiaceae</taxon>
        <taxon>Cupriavidus</taxon>
    </lineage>
</organism>
<evidence type="ECO:0000313" key="3">
    <source>
        <dbReference type="EMBL" id="AJG23340.1"/>
    </source>
</evidence>
<dbReference type="RefSeq" id="WP_162484921.1">
    <property type="nucleotide sequence ID" value="NZ_CP010537.1"/>
</dbReference>
<protein>
    <submittedName>
        <fullName evidence="3">Kup system potassium uptake protein</fullName>
    </submittedName>
</protein>
<keyword evidence="1" id="KW-0769">Symport</keyword>
<dbReference type="AlphaFoldDB" id="A0A0C4YL94"/>
<dbReference type="Proteomes" id="UP000031843">
    <property type="component" value="Chromosome secondary"/>
</dbReference>
<sequence length="47" mass="5479">MLREGDSRMPHWQGKLFALMVRNGMHVTDLFRLPSNQVVEIGRRVSI</sequence>
<reference evidence="3 4" key="1">
    <citation type="journal article" date="2015" name="Genome Announc.">
        <title>Complete Genome Sequence of Cupriavidus basilensis 4G11, Isolated from the Oak Ridge Field Research Center Site.</title>
        <authorList>
            <person name="Ray J."/>
            <person name="Waters R.J."/>
            <person name="Skerker J.M."/>
            <person name="Kuehl J.V."/>
            <person name="Price M.N."/>
            <person name="Huang J."/>
            <person name="Chakraborty R."/>
            <person name="Arkin A.P."/>
            <person name="Deutschbauer A."/>
        </authorList>
    </citation>
    <scope>NUCLEOTIDE SEQUENCE [LARGE SCALE GENOMIC DNA]</scope>
    <source>
        <strain evidence="3">4G11</strain>
    </source>
</reference>
<evidence type="ECO:0000256" key="1">
    <source>
        <dbReference type="ARBA" id="ARBA00022847"/>
    </source>
</evidence>
<dbReference type="Pfam" id="PF22776">
    <property type="entry name" value="K_trans_C"/>
    <property type="match status" value="1"/>
</dbReference>
<dbReference type="KEGG" id="cbw:RR42_s1752"/>
<evidence type="ECO:0000313" key="4">
    <source>
        <dbReference type="Proteomes" id="UP000031843"/>
    </source>
</evidence>
<keyword evidence="1" id="KW-0813">Transport</keyword>
<dbReference type="InterPro" id="IPR053952">
    <property type="entry name" value="K_trans_C"/>
</dbReference>
<name>A0A0C4YL94_9BURK</name>
<gene>
    <name evidence="3" type="ORF">RR42_s1752</name>
</gene>
<dbReference type="STRING" id="68895.RR42_s1752"/>
<dbReference type="GO" id="GO:0015293">
    <property type="term" value="F:symporter activity"/>
    <property type="evidence" value="ECO:0007669"/>
    <property type="project" value="UniProtKB-KW"/>
</dbReference>
<evidence type="ECO:0000259" key="2">
    <source>
        <dbReference type="Pfam" id="PF22776"/>
    </source>
</evidence>
<feature type="domain" description="K+ potassium transporter C-terminal" evidence="2">
    <location>
        <begin position="3"/>
        <end position="47"/>
    </location>
</feature>
<dbReference type="EMBL" id="CP010537">
    <property type="protein sequence ID" value="AJG23340.1"/>
    <property type="molecule type" value="Genomic_DNA"/>
</dbReference>
<keyword evidence="4" id="KW-1185">Reference proteome</keyword>